<dbReference type="InterPro" id="IPR029787">
    <property type="entry name" value="Nucleotide_cyclase"/>
</dbReference>
<reference evidence="5 6" key="1">
    <citation type="submission" date="2020-05" db="EMBL/GenBank/DDBJ databases">
        <title>Aquincola sp. isolate from soil.</title>
        <authorList>
            <person name="Han J."/>
            <person name="Kim D.-U."/>
        </authorList>
    </citation>
    <scope>NUCLEOTIDE SEQUENCE [LARGE SCALE GENOMIC DNA]</scope>
    <source>
        <strain evidence="5 6">S2</strain>
    </source>
</reference>
<dbReference type="InterPro" id="IPR000160">
    <property type="entry name" value="GGDEF_dom"/>
</dbReference>
<dbReference type="SMART" id="SM00086">
    <property type="entry name" value="PAC"/>
    <property type="match status" value="3"/>
</dbReference>
<dbReference type="PROSITE" id="PS50112">
    <property type="entry name" value="PAS"/>
    <property type="match status" value="1"/>
</dbReference>
<protein>
    <submittedName>
        <fullName evidence="5">EAL domain-containing protein</fullName>
    </submittedName>
</protein>
<evidence type="ECO:0000259" key="2">
    <source>
        <dbReference type="PROSITE" id="PS50113"/>
    </source>
</evidence>
<dbReference type="EMBL" id="JABRWJ010000002">
    <property type="protein sequence ID" value="NRF67004.1"/>
    <property type="molecule type" value="Genomic_DNA"/>
</dbReference>
<feature type="domain" description="PAC" evidence="2">
    <location>
        <begin position="390"/>
        <end position="442"/>
    </location>
</feature>
<dbReference type="SMART" id="SM00267">
    <property type="entry name" value="GGDEF"/>
    <property type="match status" value="1"/>
</dbReference>
<dbReference type="NCBIfam" id="TIGR00229">
    <property type="entry name" value="sensory_box"/>
    <property type="match status" value="2"/>
</dbReference>
<dbReference type="PROSITE" id="PS50113">
    <property type="entry name" value="PAC"/>
    <property type="match status" value="2"/>
</dbReference>
<keyword evidence="6" id="KW-1185">Reference proteome</keyword>
<sequence length="1174" mass="129390">MSSERAVEHSDEFDPLAALRESEARFRSLTELSSDWYWEQGPDFRFSVRATGPSPHAALHPQSDLGKTRWELPTVGVSEAQWAEHRAMLQAYRPFRDFVYQRRDETGRLRWVSVSGHPVFDEHGAFRGYRGVGKDVTESKRGGLLLALEHAVARCLADADDAAAALRAVMQAVCEAENWEHGAYWRVDEAAGLMRMAGAWHQPNEQLARYTESSSHVVCAPGVGLVGIVWQSGDPLWVEDFGRDERVYQKSLARDITLRGMFVFPVKSDGRTLGAFAFFSREVREPDQRLLAAARVIGSQVGQFLHRKHREAALRDSEARFRGLCELSSDWYWEQDAELRFTLMSGGFLNKGNFRIDNALGKRRWELPIVPDDADWTAHRATLEARLPFTDFEYRVRTDDGSVRHYSARGEPLFDAQGVFTGYRGVANDISKRKQRDEELRRFRAALDTTADVILLVDPDAMRIVDVNSTACALLGYTRAELLTLGPHEVCTLTREELAAGYHALITGTNPFGQMRITLRCRDGSLLPVEASRRAIPSGDGWIIVGIVRDIRARLAAEATINRHAKQQSLIAAFGQKALANVELDELLVHAAEVAAQGLAEDFSLVLQLSSDGRSLLLRAGSGWLDGAEGRRIAGLDGAHEDSGVMALAAPRLVDDYAAAGAAIAPPLLAAKGIRSSVCVPIHGIGGPYGVLGACSPAPGRFAQESLHFLNSLANTLATAMDRKGAEQRLSYLAQFDTLTGLANRSLFLDRFAQTLKQAQRTGSSVGVLFIDLDRFKLVNDTLGHSSGDALLIQVAGRLQDCLRAEDAAGRLGGDEFAFVLPHLARPDDAALVAQKVVAALARPFRLEGQELYVTASLGIAVYPADGDDADTLLRNADTAMYRAKEGGRNTYQFYLPEMNALALQRLQLQMELRGALERREFLLHYQPKVDLASGRISGFEALLRWQHPVRGLVPPLQFISILEDTGLIIPVGEWVVRTVCEQLAHWQAVGITPRPVAINLSARQFQQCNLDTTIAAILDETGIDPGLLELELTESMLMSNPDDAARMLNTMRAHGVRLSVDDFGTGYSSLAYLKRFPLDALKIDRAFIRDVCTDADDATIALAIINLAHSLKLKVIAEGVESEDQLQFLRAQGCDEMQGYYFAKPLAIADCTRALVEDRRLPRSQPALHAAVG</sequence>
<dbReference type="CDD" id="cd01949">
    <property type="entry name" value="GGDEF"/>
    <property type="match status" value="1"/>
</dbReference>
<feature type="domain" description="GGDEF" evidence="4">
    <location>
        <begin position="764"/>
        <end position="897"/>
    </location>
</feature>
<dbReference type="Pfam" id="PF00990">
    <property type="entry name" value="GGDEF"/>
    <property type="match status" value="1"/>
</dbReference>
<dbReference type="RefSeq" id="WP_173122091.1">
    <property type="nucleotide sequence ID" value="NZ_JABRWJ010000002.1"/>
</dbReference>
<organism evidence="5 6">
    <name type="scientific">Pseudaquabacterium terrae</name>
    <dbReference type="NCBI Taxonomy" id="2732868"/>
    <lineage>
        <taxon>Bacteria</taxon>
        <taxon>Pseudomonadati</taxon>
        <taxon>Pseudomonadota</taxon>
        <taxon>Betaproteobacteria</taxon>
        <taxon>Burkholderiales</taxon>
        <taxon>Sphaerotilaceae</taxon>
        <taxon>Pseudaquabacterium</taxon>
    </lineage>
</organism>
<dbReference type="PROSITE" id="PS50887">
    <property type="entry name" value="GGDEF"/>
    <property type="match status" value="1"/>
</dbReference>
<dbReference type="InterPro" id="IPR001633">
    <property type="entry name" value="EAL_dom"/>
</dbReference>
<dbReference type="NCBIfam" id="TIGR00254">
    <property type="entry name" value="GGDEF"/>
    <property type="match status" value="1"/>
</dbReference>
<comment type="caution">
    <text evidence="5">The sequence shown here is derived from an EMBL/GenBank/DDBJ whole genome shotgun (WGS) entry which is preliminary data.</text>
</comment>
<feature type="domain" description="EAL" evidence="3">
    <location>
        <begin position="906"/>
        <end position="1160"/>
    </location>
</feature>
<evidence type="ECO:0000313" key="6">
    <source>
        <dbReference type="Proteomes" id="UP000737171"/>
    </source>
</evidence>
<dbReference type="SUPFAM" id="SSF55785">
    <property type="entry name" value="PYP-like sensor domain (PAS domain)"/>
    <property type="match status" value="3"/>
</dbReference>
<dbReference type="Proteomes" id="UP000737171">
    <property type="component" value="Unassembled WGS sequence"/>
</dbReference>
<dbReference type="SMART" id="SM00052">
    <property type="entry name" value="EAL"/>
    <property type="match status" value="1"/>
</dbReference>
<evidence type="ECO:0000259" key="3">
    <source>
        <dbReference type="PROSITE" id="PS50883"/>
    </source>
</evidence>
<dbReference type="SUPFAM" id="SSF55781">
    <property type="entry name" value="GAF domain-like"/>
    <property type="match status" value="2"/>
</dbReference>
<dbReference type="CDD" id="cd01948">
    <property type="entry name" value="EAL"/>
    <property type="match status" value="1"/>
</dbReference>
<dbReference type="InterPro" id="IPR003018">
    <property type="entry name" value="GAF"/>
</dbReference>
<dbReference type="PROSITE" id="PS50883">
    <property type="entry name" value="EAL"/>
    <property type="match status" value="1"/>
</dbReference>
<dbReference type="Pfam" id="PF00563">
    <property type="entry name" value="EAL"/>
    <property type="match status" value="1"/>
</dbReference>
<dbReference type="SUPFAM" id="SSF55073">
    <property type="entry name" value="Nucleotide cyclase"/>
    <property type="match status" value="1"/>
</dbReference>
<evidence type="ECO:0000313" key="5">
    <source>
        <dbReference type="EMBL" id="NRF67004.1"/>
    </source>
</evidence>
<dbReference type="PANTHER" id="PTHR44757:SF2">
    <property type="entry name" value="BIOFILM ARCHITECTURE MAINTENANCE PROTEIN MBAA"/>
    <property type="match status" value="1"/>
</dbReference>
<dbReference type="InterPro" id="IPR000014">
    <property type="entry name" value="PAS"/>
</dbReference>
<dbReference type="Gene3D" id="3.30.70.270">
    <property type="match status" value="1"/>
</dbReference>
<proteinExistence type="predicted"/>
<dbReference type="InterPro" id="IPR029016">
    <property type="entry name" value="GAF-like_dom_sf"/>
</dbReference>
<dbReference type="Pfam" id="PF13426">
    <property type="entry name" value="PAS_9"/>
    <property type="match status" value="3"/>
</dbReference>
<dbReference type="Gene3D" id="3.30.450.20">
    <property type="entry name" value="PAS domain"/>
    <property type="match status" value="3"/>
</dbReference>
<dbReference type="InterPro" id="IPR035919">
    <property type="entry name" value="EAL_sf"/>
</dbReference>
<evidence type="ECO:0000259" key="1">
    <source>
        <dbReference type="PROSITE" id="PS50112"/>
    </source>
</evidence>
<dbReference type="InterPro" id="IPR052155">
    <property type="entry name" value="Biofilm_reg_signaling"/>
</dbReference>
<feature type="domain" description="PAS" evidence="1">
    <location>
        <begin position="439"/>
        <end position="483"/>
    </location>
</feature>
<dbReference type="Gene3D" id="3.30.450.40">
    <property type="match status" value="2"/>
</dbReference>
<dbReference type="InterPro" id="IPR035965">
    <property type="entry name" value="PAS-like_dom_sf"/>
</dbReference>
<dbReference type="InterPro" id="IPR001610">
    <property type="entry name" value="PAC"/>
</dbReference>
<dbReference type="PANTHER" id="PTHR44757">
    <property type="entry name" value="DIGUANYLATE CYCLASE DGCP"/>
    <property type="match status" value="1"/>
</dbReference>
<dbReference type="Pfam" id="PF13185">
    <property type="entry name" value="GAF_2"/>
    <property type="match status" value="2"/>
</dbReference>
<dbReference type="Gene3D" id="3.20.20.450">
    <property type="entry name" value="EAL domain"/>
    <property type="match status" value="1"/>
</dbReference>
<dbReference type="SMART" id="SM00091">
    <property type="entry name" value="PAS"/>
    <property type="match status" value="2"/>
</dbReference>
<dbReference type="InterPro" id="IPR000700">
    <property type="entry name" value="PAS-assoc_C"/>
</dbReference>
<feature type="domain" description="PAC" evidence="2">
    <location>
        <begin position="96"/>
        <end position="148"/>
    </location>
</feature>
<dbReference type="SMART" id="SM00065">
    <property type="entry name" value="GAF"/>
    <property type="match status" value="2"/>
</dbReference>
<dbReference type="InterPro" id="IPR043128">
    <property type="entry name" value="Rev_trsase/Diguanyl_cyclase"/>
</dbReference>
<name>A0ABX2EEF6_9BURK</name>
<accession>A0ABX2EEF6</accession>
<dbReference type="CDD" id="cd00130">
    <property type="entry name" value="PAS"/>
    <property type="match status" value="2"/>
</dbReference>
<evidence type="ECO:0000259" key="4">
    <source>
        <dbReference type="PROSITE" id="PS50887"/>
    </source>
</evidence>
<gene>
    <name evidence="5" type="ORF">HLB44_08425</name>
</gene>
<dbReference type="SUPFAM" id="SSF141868">
    <property type="entry name" value="EAL domain-like"/>
    <property type="match status" value="1"/>
</dbReference>